<reference evidence="2" key="1">
    <citation type="submission" date="2021-02" db="EMBL/GenBank/DDBJ databases">
        <authorList>
            <person name="Nowell W R."/>
        </authorList>
    </citation>
    <scope>NUCLEOTIDE SEQUENCE</scope>
</reference>
<accession>A0A813VPW7</accession>
<dbReference type="Proteomes" id="UP000663829">
    <property type="component" value="Unassembled WGS sequence"/>
</dbReference>
<evidence type="ECO:0000256" key="1">
    <source>
        <dbReference type="SAM" id="MobiDB-lite"/>
    </source>
</evidence>
<name>A0A813VPW7_9BILA</name>
<feature type="region of interest" description="Disordered" evidence="1">
    <location>
        <begin position="22"/>
        <end position="42"/>
    </location>
</feature>
<proteinExistence type="predicted"/>
<feature type="compositionally biased region" description="Polar residues" evidence="1">
    <location>
        <begin position="32"/>
        <end position="41"/>
    </location>
</feature>
<evidence type="ECO:0000313" key="2">
    <source>
        <dbReference type="EMBL" id="CAF0846446.1"/>
    </source>
</evidence>
<organism evidence="2 4">
    <name type="scientific">Didymodactylos carnosus</name>
    <dbReference type="NCBI Taxonomy" id="1234261"/>
    <lineage>
        <taxon>Eukaryota</taxon>
        <taxon>Metazoa</taxon>
        <taxon>Spiralia</taxon>
        <taxon>Gnathifera</taxon>
        <taxon>Rotifera</taxon>
        <taxon>Eurotatoria</taxon>
        <taxon>Bdelloidea</taxon>
        <taxon>Philodinida</taxon>
        <taxon>Philodinidae</taxon>
        <taxon>Didymodactylos</taxon>
    </lineage>
</organism>
<dbReference type="EMBL" id="CAJOBC010000866">
    <property type="protein sequence ID" value="CAF3634107.1"/>
    <property type="molecule type" value="Genomic_DNA"/>
</dbReference>
<evidence type="ECO:0000313" key="4">
    <source>
        <dbReference type="Proteomes" id="UP000663829"/>
    </source>
</evidence>
<evidence type="ECO:0000313" key="3">
    <source>
        <dbReference type="EMBL" id="CAF3634107.1"/>
    </source>
</evidence>
<dbReference type="Proteomes" id="UP000681722">
    <property type="component" value="Unassembled WGS sequence"/>
</dbReference>
<keyword evidence="4" id="KW-1185">Reference proteome</keyword>
<comment type="caution">
    <text evidence="2">The sequence shown here is derived from an EMBL/GenBank/DDBJ whole genome shotgun (WGS) entry which is preliminary data.</text>
</comment>
<sequence>MELVKSQLTILLTRMSKIEDQVDSNRNEMPRTVTSRSTTYPEVTKPHVAQISNEETVVTTNESSAQLKITTRQNARATSKNLKAPASNYKPNLKTDFNRALIVYLKNHTTLIKYTTQELLTKLEAAAGHLQLKCKPQLSYIYPKGGLVYQFLNKTIQEKLIEEYRNENWKADAFNGDYSVYQPGASSSHCFVIKNVPTSLDIDEAEFIENNTHIDFEFSIENSPWLIKKNVYRKSHTTTVKVEVIDERVKQKLLDCECAI</sequence>
<dbReference type="EMBL" id="CAJNOQ010000866">
    <property type="protein sequence ID" value="CAF0846446.1"/>
    <property type="molecule type" value="Genomic_DNA"/>
</dbReference>
<protein>
    <submittedName>
        <fullName evidence="2">Uncharacterized protein</fullName>
    </submittedName>
</protein>
<gene>
    <name evidence="2" type="ORF">GPM918_LOCUS5842</name>
    <name evidence="3" type="ORF">SRO942_LOCUS5842</name>
</gene>
<dbReference type="AlphaFoldDB" id="A0A813VPW7"/>